<organism evidence="3">
    <name type="scientific">Streptomyces sp. SID7499</name>
    <dbReference type="NCBI Taxonomy" id="2706086"/>
    <lineage>
        <taxon>Bacteria</taxon>
        <taxon>Bacillati</taxon>
        <taxon>Actinomycetota</taxon>
        <taxon>Actinomycetes</taxon>
        <taxon>Kitasatosporales</taxon>
        <taxon>Streptomycetaceae</taxon>
        <taxon>Streptomyces</taxon>
    </lineage>
</organism>
<feature type="region of interest" description="Disordered" evidence="1">
    <location>
        <begin position="1"/>
        <end position="24"/>
    </location>
</feature>
<comment type="caution">
    <text evidence="3">The sequence shown here is derived from an EMBL/GenBank/DDBJ whole genome shotgun (WGS) entry which is preliminary data.</text>
</comment>
<keyword evidence="2" id="KW-0812">Transmembrane</keyword>
<feature type="transmembrane region" description="Helical" evidence="2">
    <location>
        <begin position="34"/>
        <end position="53"/>
    </location>
</feature>
<feature type="non-terminal residue" evidence="3">
    <location>
        <position position="61"/>
    </location>
</feature>
<evidence type="ECO:0000256" key="1">
    <source>
        <dbReference type="SAM" id="MobiDB-lite"/>
    </source>
</evidence>
<gene>
    <name evidence="3" type="ORF">G3M58_06715</name>
</gene>
<keyword evidence="2" id="KW-1133">Transmembrane helix</keyword>
<evidence type="ECO:0000313" key="3">
    <source>
        <dbReference type="EMBL" id="NEE06123.1"/>
    </source>
</evidence>
<protein>
    <submittedName>
        <fullName evidence="3">Uncharacterized protein</fullName>
    </submittedName>
</protein>
<dbReference type="AlphaFoldDB" id="A0A6G3WL16"/>
<evidence type="ECO:0000256" key="2">
    <source>
        <dbReference type="SAM" id="Phobius"/>
    </source>
</evidence>
<dbReference type="EMBL" id="JAAGMN010000650">
    <property type="protein sequence ID" value="NEE06123.1"/>
    <property type="molecule type" value="Genomic_DNA"/>
</dbReference>
<keyword evidence="2" id="KW-0472">Membrane</keyword>
<accession>A0A6G3WL16</accession>
<sequence>MSSVVDQRSEPMTAGAPRPVPPRRRTRLLALPEARWALASLLLFLPALPLHLLDAPAWAWG</sequence>
<reference evidence="3" key="1">
    <citation type="submission" date="2020-01" db="EMBL/GenBank/DDBJ databases">
        <title>Insect and environment-associated Actinomycetes.</title>
        <authorList>
            <person name="Currrie C."/>
            <person name="Chevrette M."/>
            <person name="Carlson C."/>
            <person name="Stubbendieck R."/>
            <person name="Wendt-Pienkowski E."/>
        </authorList>
    </citation>
    <scope>NUCLEOTIDE SEQUENCE</scope>
    <source>
        <strain evidence="3">SID7499</strain>
    </source>
</reference>
<proteinExistence type="predicted"/>
<name>A0A6G3WL16_9ACTN</name>